<reference evidence="1" key="1">
    <citation type="journal article" date="2020" name="Fungal Divers.">
        <title>Resolving the Mortierellaceae phylogeny through synthesis of multi-gene phylogenetics and phylogenomics.</title>
        <authorList>
            <person name="Vandepol N."/>
            <person name="Liber J."/>
            <person name="Desiro A."/>
            <person name="Na H."/>
            <person name="Kennedy M."/>
            <person name="Barry K."/>
            <person name="Grigoriev I.V."/>
            <person name="Miller A.N."/>
            <person name="O'Donnell K."/>
            <person name="Stajich J.E."/>
            <person name="Bonito G."/>
        </authorList>
    </citation>
    <scope>NUCLEOTIDE SEQUENCE</scope>
    <source>
        <strain evidence="1">CK1249</strain>
    </source>
</reference>
<gene>
    <name evidence="1" type="ORF">BGZ70_002527</name>
</gene>
<dbReference type="AlphaFoldDB" id="A0A9P6IVN0"/>
<dbReference type="InterPro" id="IPR036188">
    <property type="entry name" value="FAD/NAD-bd_sf"/>
</dbReference>
<dbReference type="SUPFAM" id="SSF51905">
    <property type="entry name" value="FAD/NAD(P)-binding domain"/>
    <property type="match status" value="1"/>
</dbReference>
<comment type="caution">
    <text evidence="1">The sequence shown here is derived from an EMBL/GenBank/DDBJ whole genome shotgun (WGS) entry which is preliminary data.</text>
</comment>
<accession>A0A9P6IVN0</accession>
<organism evidence="1 2">
    <name type="scientific">Mortierella alpina</name>
    <name type="common">Oleaginous fungus</name>
    <name type="synonym">Mortierella renispora</name>
    <dbReference type="NCBI Taxonomy" id="64518"/>
    <lineage>
        <taxon>Eukaryota</taxon>
        <taxon>Fungi</taxon>
        <taxon>Fungi incertae sedis</taxon>
        <taxon>Mucoromycota</taxon>
        <taxon>Mortierellomycotina</taxon>
        <taxon>Mortierellomycetes</taxon>
        <taxon>Mortierellales</taxon>
        <taxon>Mortierellaceae</taxon>
        <taxon>Mortierella</taxon>
    </lineage>
</organism>
<name>A0A9P6IVN0_MORAP</name>
<dbReference type="PANTHER" id="PTHR47356:SF2">
    <property type="entry name" value="FAD-BINDING DOMAIN-CONTAINING PROTEIN-RELATED"/>
    <property type="match status" value="1"/>
</dbReference>
<dbReference type="InterPro" id="IPR050562">
    <property type="entry name" value="FAD_mOase_fung"/>
</dbReference>
<dbReference type="PANTHER" id="PTHR47356">
    <property type="entry name" value="FAD-DEPENDENT MONOOXYGENASE ASQG-RELATED"/>
    <property type="match status" value="1"/>
</dbReference>
<dbReference type="OrthoDB" id="9993796at2759"/>
<dbReference type="Proteomes" id="UP000738359">
    <property type="component" value="Unassembled WGS sequence"/>
</dbReference>
<dbReference type="GO" id="GO:0004497">
    <property type="term" value="F:monooxygenase activity"/>
    <property type="evidence" value="ECO:0007669"/>
    <property type="project" value="InterPro"/>
</dbReference>
<protein>
    <recommendedName>
        <fullName evidence="3">FAD-binding domain-containing protein</fullName>
    </recommendedName>
</protein>
<keyword evidence="2" id="KW-1185">Reference proteome</keyword>
<sequence length="358" mass="40780">MIFKNSKKVVEGFVWDENLKVLTRIDHSGAESRYGHFTRVIARPKLVEILASHVPEHKLHRGKRVLTTAPIFDDLANPNSPTGVTVTCADNTKYSGDILVGADGVYSAVRQSMLERVEPNASITDRESRKRAQLPFNCTCLVGQTHLNLDETNWMVTKHLRGQPEDKASACDENFRCSDWGPEMVDAMIKDVRDFPVPCGKKVTMGDLIDASVKDDISKVMLEEKMFETWHFGRTVLMGDGAVMAIQDAAVLADLFYHLKSNDLEDITRAFETFREVRFPPAKKAFNTSHEMSQLIEQSWINDLKRWLANYMPKFFWHMVYDGLYLDQYQVSFLPQVPLRGYMKPVAHESMIAATRTV</sequence>
<evidence type="ECO:0000313" key="2">
    <source>
        <dbReference type="Proteomes" id="UP000738359"/>
    </source>
</evidence>
<dbReference type="Gene3D" id="3.50.50.60">
    <property type="entry name" value="FAD/NAD(P)-binding domain"/>
    <property type="match status" value="1"/>
</dbReference>
<proteinExistence type="predicted"/>
<evidence type="ECO:0000313" key="1">
    <source>
        <dbReference type="EMBL" id="KAF9947740.1"/>
    </source>
</evidence>
<dbReference type="EMBL" id="JAAAHY010001619">
    <property type="protein sequence ID" value="KAF9947740.1"/>
    <property type="molecule type" value="Genomic_DNA"/>
</dbReference>
<evidence type="ECO:0008006" key="3">
    <source>
        <dbReference type="Google" id="ProtNLM"/>
    </source>
</evidence>